<dbReference type="EMBL" id="JBBKZT010000001">
    <property type="protein sequence ID" value="MEJ8845025.1"/>
    <property type="molecule type" value="Genomic_DNA"/>
</dbReference>
<evidence type="ECO:0000313" key="5">
    <source>
        <dbReference type="EMBL" id="MEJ8845025.1"/>
    </source>
</evidence>
<comment type="pathway">
    <text evidence="1">Biopolymer metabolism; poly-(R)-3-hydroxybutanoate biosynthesis.</text>
</comment>
<proteinExistence type="predicted"/>
<evidence type="ECO:0000256" key="4">
    <source>
        <dbReference type="SAM" id="MobiDB-lite"/>
    </source>
</evidence>
<evidence type="ECO:0000256" key="1">
    <source>
        <dbReference type="ARBA" id="ARBA00004683"/>
    </source>
</evidence>
<dbReference type="RefSeq" id="WP_340340214.1">
    <property type="nucleotide sequence ID" value="NZ_JBBKZT010000001.1"/>
</dbReference>
<dbReference type="Proteomes" id="UP001385892">
    <property type="component" value="Unassembled WGS sequence"/>
</dbReference>
<gene>
    <name evidence="5" type="ORF">WKW82_00080</name>
</gene>
<dbReference type="Pfam" id="PF09712">
    <property type="entry name" value="PHA_synth_III_E"/>
    <property type="match status" value="1"/>
</dbReference>
<sequence>MAKSGLSILDPLEMWRDALAQWEGTANKVAGKQLKTEEFTKVLHSVSGATMSMQQALTKANKTVLKEMNLASRDDLTEIGERLHRIEDMLEFLCRQVSGKSPAASAPAPMPPRTRVPPTAGAAPAPAPTPAVPAAAAPAVEATTTSVASVPPKAPAKPKVKAVAKRATEAAPATKRPARKKA</sequence>
<reference evidence="5 6" key="1">
    <citation type="submission" date="2024-03" db="EMBL/GenBank/DDBJ databases">
        <title>Novel species of the genus Variovorax.</title>
        <authorList>
            <person name="Liu Q."/>
            <person name="Xin Y.-H."/>
        </authorList>
    </citation>
    <scope>NUCLEOTIDE SEQUENCE [LARGE SCALE GENOMIC DNA]</scope>
    <source>
        <strain evidence="5 6">KACC 18900</strain>
    </source>
</reference>
<accession>A0ABU8WBZ7</accession>
<dbReference type="InterPro" id="IPR010123">
    <property type="entry name" value="PHA_synth_III_E"/>
</dbReference>
<keyword evidence="3" id="KW-0583">PHB biosynthesis</keyword>
<organism evidence="5 6">
    <name type="scientific">Variovorax rhizosphaerae</name>
    <dbReference type="NCBI Taxonomy" id="1836200"/>
    <lineage>
        <taxon>Bacteria</taxon>
        <taxon>Pseudomonadati</taxon>
        <taxon>Pseudomonadota</taxon>
        <taxon>Betaproteobacteria</taxon>
        <taxon>Burkholderiales</taxon>
        <taxon>Comamonadaceae</taxon>
        <taxon>Variovorax</taxon>
    </lineage>
</organism>
<evidence type="ECO:0000313" key="6">
    <source>
        <dbReference type="Proteomes" id="UP001385892"/>
    </source>
</evidence>
<feature type="region of interest" description="Disordered" evidence="4">
    <location>
        <begin position="100"/>
        <end position="182"/>
    </location>
</feature>
<evidence type="ECO:0000256" key="3">
    <source>
        <dbReference type="ARBA" id="ARBA00022752"/>
    </source>
</evidence>
<name>A0ABU8WBZ7_9BURK</name>
<comment type="caution">
    <text evidence="5">The sequence shown here is derived from an EMBL/GenBank/DDBJ whole genome shotgun (WGS) entry which is preliminary data.</text>
</comment>
<protein>
    <recommendedName>
        <fullName evidence="2">Poly(3-hydroxyalkanoate) polymerase subunit PhaE</fullName>
    </recommendedName>
</protein>
<feature type="compositionally biased region" description="Low complexity" evidence="4">
    <location>
        <begin position="132"/>
        <end position="151"/>
    </location>
</feature>
<evidence type="ECO:0000256" key="2">
    <source>
        <dbReference type="ARBA" id="ARBA00019066"/>
    </source>
</evidence>
<keyword evidence="6" id="KW-1185">Reference proteome</keyword>